<name>A0A383DQI3_9ZZZZ</name>
<dbReference type="EMBL" id="UINC01218897">
    <property type="protein sequence ID" value="SVE46118.1"/>
    <property type="molecule type" value="Genomic_DNA"/>
</dbReference>
<accession>A0A383DQI3</accession>
<dbReference type="Pfam" id="PF06832">
    <property type="entry name" value="BiPBP_C"/>
    <property type="match status" value="1"/>
</dbReference>
<reference evidence="2" key="1">
    <citation type="submission" date="2018-05" db="EMBL/GenBank/DDBJ databases">
        <authorList>
            <person name="Lanie J.A."/>
            <person name="Ng W.-L."/>
            <person name="Kazmierczak K.M."/>
            <person name="Andrzejewski T.M."/>
            <person name="Davidsen T.M."/>
            <person name="Wayne K.J."/>
            <person name="Tettelin H."/>
            <person name="Glass J.I."/>
            <person name="Rusch D."/>
            <person name="Podicherti R."/>
            <person name="Tsui H.-C.T."/>
            <person name="Winkler M.E."/>
        </authorList>
    </citation>
    <scope>NUCLEOTIDE SEQUENCE</scope>
</reference>
<protein>
    <recommendedName>
        <fullName evidence="1">Penicillin-binding C-terminal domain-containing protein</fullName>
    </recommendedName>
</protein>
<feature type="domain" description="Penicillin-binding C-terminal" evidence="1">
    <location>
        <begin position="9"/>
        <end position="56"/>
    </location>
</feature>
<dbReference type="InterPro" id="IPR009647">
    <property type="entry name" value="PBP_C"/>
</dbReference>
<organism evidence="2">
    <name type="scientific">marine metagenome</name>
    <dbReference type="NCBI Taxonomy" id="408172"/>
    <lineage>
        <taxon>unclassified sequences</taxon>
        <taxon>metagenomes</taxon>
        <taxon>ecological metagenomes</taxon>
    </lineage>
</organism>
<feature type="non-terminal residue" evidence="2">
    <location>
        <position position="1"/>
    </location>
</feature>
<evidence type="ECO:0000259" key="1">
    <source>
        <dbReference type="Pfam" id="PF06832"/>
    </source>
</evidence>
<sequence>PFKSVVSNDIDSMYWFLGKSMIKKSARNEVFFWLPEKGNHTLSCLDDKGRYSSVRFVID</sequence>
<gene>
    <name evidence="2" type="ORF">METZ01_LOCUS498972</name>
</gene>
<dbReference type="AlphaFoldDB" id="A0A383DQI3"/>
<evidence type="ECO:0000313" key="2">
    <source>
        <dbReference type="EMBL" id="SVE46118.1"/>
    </source>
</evidence>
<proteinExistence type="predicted"/>